<proteinExistence type="predicted"/>
<dbReference type="Proteomes" id="UP000221165">
    <property type="component" value="Unassembled WGS sequence"/>
</dbReference>
<dbReference type="VEuPathDB" id="ToxoDB:CSUI_002607"/>
<feature type="region of interest" description="Disordered" evidence="1">
    <location>
        <begin position="829"/>
        <end position="849"/>
    </location>
</feature>
<name>A0A2C6L8K9_9APIC</name>
<sequence>MMGGQKREEVRRVLVDHRGSADSNDIGLQKRRTRRSRETHDEGRIGEPSEPDPTADFLLRQFDCWGSGRFICGCTHLRISATHVSVSPSLSSSPLPTCHHSYSPPCSFHFVSCWSKGLQRRLSRSSACSLDSLASFSGPCPGLLMLPSQASWRFCRSRCCRSPSSSKIDMPRCLRRFFSAPPRTQAISSTIVYPSPLSFQSYLSPQKSRGGYLNLQSAVSNPSFSFAFLRSVPRGTGPLRQRLPSKHRRTISIQCSPPSLSLFLFTSLIRIRLVLLSTPLPSLSLRGYFRSSSATGPDMGRSSSRVVPLDFMEVSQCFRALCHTTSFSRDGRIGERFSGSAPASHAPSSFAASFQVYSVLCKRPSDRPAERWRDFATFSGKTRLNFVFLLSRRTGSSLSRSSKEHPRTGKNCMEIGGYYVIVHAPQGSQQALRFRGKLTEPGKSTPCHVSERRRKTIQPGNTLSSSQRYSGVGVAFVSWRKGAGILASLHSGASSLVTSTVQSKRHQRCNWRSTFRILTATSTDTLLFLLELPRCLRVSSSAGRKKTGPLGSCQQLAIDKNVFFCWGFGNGSPLESIGVRFLLRSLLCTEGGIGVTRVYLGWPARNVLPYCGGHEASKSEEAVSLECWGAELYARHDSGMSLPLQEIAALSTKGQDSAQLARCSISRYTCETEEEALVGIGGTRTRWKDVTWTDVQEESEGRTRPESDSGMRGEMFPVGEMRSSPSTQFYSCLSVMSCSPSLSSATPGSATRCKLPGEACIYCRVSSISRLNSSAILPRWRELACRAASGIPSSPSSLGPSCALQVPLFPPVLPSAVCRMPPLCSSNPSPRTHAAHSHRSSPGSPSLSFLVSPATPSSPYLFTLAPNRCPTRTACRALPAPPPYVFFSVPVHGQPPPTNGSPPVAARESGERLAPEEFQLERASPGGHRFYGGDDDGDDSTKPGYSFEPHTNGTPYFSYPSGEQMAVSSLHGQDSRGGLYWEPSPRPSRFPRWSTNPDDASYRSFGMRAFDSPRDVPNVTVTPPTCSLSGGVADTFYHHESTGGPLPVLEGDEDEDDALFIPRPRPSFLADRGPEIARGQEVAHREAVSNMFRLDDAPVLVVKPKQQVEKRSKTSRIRSLFRNVMTRSRGGGDRMAQTRSATLDMGGTSWVEADALGQTPMSEISSGQRLGLSSESTSYEASGIGVTDEQSDALCRPGSLSWSVELPLEADGRPSPRLPPDERLNPSGQSGRLTPTVGAAARRSSNKEGEHQAEGDARPSPCPDKRAGKLSKEARSSEKNTEVKRGSTIEVADSFWCCCPCVDAPDSEGRERISTGRRKERRSSSTKRPRRSTSRRKVSTDEKNYPLKDQKNRMRSN</sequence>
<feature type="region of interest" description="Disordered" evidence="1">
    <location>
        <begin position="1208"/>
        <end position="1286"/>
    </location>
</feature>
<feature type="compositionally biased region" description="Low complexity" evidence="1">
    <location>
        <begin position="840"/>
        <end position="849"/>
    </location>
</feature>
<keyword evidence="3" id="KW-1185">Reference proteome</keyword>
<feature type="compositionally biased region" description="Basic and acidic residues" evidence="1">
    <location>
        <begin position="36"/>
        <end position="47"/>
    </location>
</feature>
<gene>
    <name evidence="2" type="ORF">CSUI_002607</name>
</gene>
<dbReference type="EMBL" id="MIGC01001083">
    <property type="protein sequence ID" value="PHJ23543.1"/>
    <property type="molecule type" value="Genomic_DNA"/>
</dbReference>
<feature type="region of interest" description="Disordered" evidence="1">
    <location>
        <begin position="1302"/>
        <end position="1357"/>
    </location>
</feature>
<evidence type="ECO:0000313" key="2">
    <source>
        <dbReference type="EMBL" id="PHJ23543.1"/>
    </source>
</evidence>
<comment type="caution">
    <text evidence="2">The sequence shown here is derived from an EMBL/GenBank/DDBJ whole genome shotgun (WGS) entry which is preliminary data.</text>
</comment>
<reference evidence="2 3" key="1">
    <citation type="journal article" date="2017" name="Int. J. Parasitol.">
        <title>The genome of the protozoan parasite Cystoisospora suis and a reverse vaccinology approach to identify vaccine candidates.</title>
        <authorList>
            <person name="Palmieri N."/>
            <person name="Shrestha A."/>
            <person name="Ruttkowski B."/>
            <person name="Beck T."/>
            <person name="Vogl C."/>
            <person name="Tomley F."/>
            <person name="Blake D.P."/>
            <person name="Joachim A."/>
        </authorList>
    </citation>
    <scope>NUCLEOTIDE SEQUENCE [LARGE SCALE GENOMIC DNA]</scope>
    <source>
        <strain evidence="2 3">Wien I</strain>
    </source>
</reference>
<organism evidence="2 3">
    <name type="scientific">Cystoisospora suis</name>
    <dbReference type="NCBI Taxonomy" id="483139"/>
    <lineage>
        <taxon>Eukaryota</taxon>
        <taxon>Sar</taxon>
        <taxon>Alveolata</taxon>
        <taxon>Apicomplexa</taxon>
        <taxon>Conoidasida</taxon>
        <taxon>Coccidia</taxon>
        <taxon>Eucoccidiorida</taxon>
        <taxon>Eimeriorina</taxon>
        <taxon>Sarcocystidae</taxon>
        <taxon>Cystoisospora</taxon>
    </lineage>
</organism>
<protein>
    <submittedName>
        <fullName evidence="2">Uncharacterized protein</fullName>
    </submittedName>
</protein>
<accession>A0A2C6L8K9</accession>
<feature type="region of interest" description="Disordered" evidence="1">
    <location>
        <begin position="1"/>
        <end position="53"/>
    </location>
</feature>
<feature type="compositionally biased region" description="Basic and acidic residues" evidence="1">
    <location>
        <begin position="1210"/>
        <end position="1224"/>
    </location>
</feature>
<feature type="compositionally biased region" description="Basic and acidic residues" evidence="1">
    <location>
        <begin position="1"/>
        <end position="20"/>
    </location>
</feature>
<feature type="compositionally biased region" description="Basic residues" evidence="1">
    <location>
        <begin position="1315"/>
        <end position="1337"/>
    </location>
</feature>
<dbReference type="GeneID" id="94426018"/>
<feature type="region of interest" description="Disordered" evidence="1">
    <location>
        <begin position="920"/>
        <end position="995"/>
    </location>
</feature>
<dbReference type="RefSeq" id="XP_067925218.1">
    <property type="nucleotide sequence ID" value="XM_068062807.1"/>
</dbReference>
<evidence type="ECO:0000313" key="3">
    <source>
        <dbReference type="Proteomes" id="UP000221165"/>
    </source>
</evidence>
<feature type="compositionally biased region" description="Basic and acidic residues" evidence="1">
    <location>
        <begin position="1338"/>
        <end position="1357"/>
    </location>
</feature>
<feature type="compositionally biased region" description="Basic and acidic residues" evidence="1">
    <location>
        <begin position="1245"/>
        <end position="1286"/>
    </location>
</feature>
<evidence type="ECO:0000256" key="1">
    <source>
        <dbReference type="SAM" id="MobiDB-lite"/>
    </source>
</evidence>